<feature type="compositionally biased region" description="Basic and acidic residues" evidence="1">
    <location>
        <begin position="190"/>
        <end position="201"/>
    </location>
</feature>
<evidence type="ECO:0000313" key="3">
    <source>
        <dbReference type="Proteomes" id="UP001381693"/>
    </source>
</evidence>
<name>A0AAN8WUM2_HALRR</name>
<feature type="compositionally biased region" description="Polar residues" evidence="1">
    <location>
        <begin position="34"/>
        <end position="60"/>
    </location>
</feature>
<reference evidence="2 3" key="1">
    <citation type="submission" date="2023-11" db="EMBL/GenBank/DDBJ databases">
        <title>Halocaridina rubra genome assembly.</title>
        <authorList>
            <person name="Smith C."/>
        </authorList>
    </citation>
    <scope>NUCLEOTIDE SEQUENCE [LARGE SCALE GENOMIC DNA]</scope>
    <source>
        <strain evidence="2">EP-1</strain>
        <tissue evidence="2">Whole</tissue>
    </source>
</reference>
<feature type="compositionally biased region" description="Low complexity" evidence="1">
    <location>
        <begin position="170"/>
        <end position="182"/>
    </location>
</feature>
<comment type="caution">
    <text evidence="2">The sequence shown here is derived from an EMBL/GenBank/DDBJ whole genome shotgun (WGS) entry which is preliminary data.</text>
</comment>
<feature type="compositionally biased region" description="Polar residues" evidence="1">
    <location>
        <begin position="114"/>
        <end position="142"/>
    </location>
</feature>
<accession>A0AAN8WUM2</accession>
<feature type="region of interest" description="Disordered" evidence="1">
    <location>
        <begin position="110"/>
        <end position="262"/>
    </location>
</feature>
<evidence type="ECO:0000313" key="2">
    <source>
        <dbReference type="EMBL" id="KAK7066664.1"/>
    </source>
</evidence>
<evidence type="ECO:0000256" key="1">
    <source>
        <dbReference type="SAM" id="MobiDB-lite"/>
    </source>
</evidence>
<feature type="compositionally biased region" description="Polar residues" evidence="1">
    <location>
        <begin position="211"/>
        <end position="224"/>
    </location>
</feature>
<feature type="compositionally biased region" description="Polar residues" evidence="1">
    <location>
        <begin position="155"/>
        <end position="169"/>
    </location>
</feature>
<proteinExistence type="predicted"/>
<feature type="region of interest" description="Disordered" evidence="1">
    <location>
        <begin position="1"/>
        <end position="20"/>
    </location>
</feature>
<dbReference type="AlphaFoldDB" id="A0AAN8WUM2"/>
<dbReference type="EMBL" id="JAXCGZ010019072">
    <property type="protein sequence ID" value="KAK7066664.1"/>
    <property type="molecule type" value="Genomic_DNA"/>
</dbReference>
<gene>
    <name evidence="2" type="ORF">SK128_008165</name>
</gene>
<organism evidence="2 3">
    <name type="scientific">Halocaridina rubra</name>
    <name type="common">Hawaiian red shrimp</name>
    <dbReference type="NCBI Taxonomy" id="373956"/>
    <lineage>
        <taxon>Eukaryota</taxon>
        <taxon>Metazoa</taxon>
        <taxon>Ecdysozoa</taxon>
        <taxon>Arthropoda</taxon>
        <taxon>Crustacea</taxon>
        <taxon>Multicrustacea</taxon>
        <taxon>Malacostraca</taxon>
        <taxon>Eumalacostraca</taxon>
        <taxon>Eucarida</taxon>
        <taxon>Decapoda</taxon>
        <taxon>Pleocyemata</taxon>
        <taxon>Caridea</taxon>
        <taxon>Atyoidea</taxon>
        <taxon>Atyidae</taxon>
        <taxon>Halocaridina</taxon>
    </lineage>
</organism>
<feature type="region of interest" description="Disordered" evidence="1">
    <location>
        <begin position="34"/>
        <end position="92"/>
    </location>
</feature>
<protein>
    <submittedName>
        <fullName evidence="2">Uncharacterized protein</fullName>
    </submittedName>
</protein>
<keyword evidence="3" id="KW-1185">Reference proteome</keyword>
<sequence length="284" mass="31826">MLRPVMGDDESEPSANESGIRRFIRGILPNWPLSSPQGGTLLTQNETRYTGNDESSSGQTLDMKRKSSLLRNNDDSEDSDYEETLPSHKRQRVTVSAMRRLFAKFSLNDKDTTEPSTVSATESYASNVSSDGVRGSDSNIPRDSSESDLPALLPTLTNENSSDTTSLPTINNNVDDIPNMNNKHLSIQKTKRDSTSTEKKQSLSRGKRQKIGQQINSSKNTQCLLQKAANHVSENNNKRHVEITESDNEDNQENSNKAKRTRKLRRGLRLCTNITCYIEQVLYN</sequence>
<dbReference type="Proteomes" id="UP001381693">
    <property type="component" value="Unassembled WGS sequence"/>
</dbReference>